<organism evidence="2 3">
    <name type="scientific">Nicotiana sylvestris</name>
    <name type="common">Wood tobacco</name>
    <name type="synonym">South American tobacco</name>
    <dbReference type="NCBI Taxonomy" id="4096"/>
    <lineage>
        <taxon>Eukaryota</taxon>
        <taxon>Viridiplantae</taxon>
        <taxon>Streptophyta</taxon>
        <taxon>Embryophyta</taxon>
        <taxon>Tracheophyta</taxon>
        <taxon>Spermatophyta</taxon>
        <taxon>Magnoliopsida</taxon>
        <taxon>eudicotyledons</taxon>
        <taxon>Gunneridae</taxon>
        <taxon>Pentapetalae</taxon>
        <taxon>asterids</taxon>
        <taxon>lamiids</taxon>
        <taxon>Solanales</taxon>
        <taxon>Solanaceae</taxon>
        <taxon>Nicotianoideae</taxon>
        <taxon>Nicotianeae</taxon>
        <taxon>Nicotiana</taxon>
    </lineage>
</organism>
<dbReference type="Proteomes" id="UP000189701">
    <property type="component" value="Unplaced"/>
</dbReference>
<proteinExistence type="predicted"/>
<dbReference type="PANTHER" id="PTHR33067:SF9">
    <property type="entry name" value="RNA-DIRECTED DNA POLYMERASE"/>
    <property type="match status" value="1"/>
</dbReference>
<dbReference type="InterPro" id="IPR021109">
    <property type="entry name" value="Peptidase_aspartic_dom_sf"/>
</dbReference>
<dbReference type="RefSeq" id="XP_009792591.1">
    <property type="nucleotide sequence ID" value="XM_009794289.1"/>
</dbReference>
<evidence type="ECO:0000256" key="1">
    <source>
        <dbReference type="SAM" id="MobiDB-lite"/>
    </source>
</evidence>
<dbReference type="CDD" id="cd00303">
    <property type="entry name" value="retropepsin_like"/>
    <property type="match status" value="1"/>
</dbReference>
<name>A0A1U7XSJ2_NICSY</name>
<dbReference type="eggNOG" id="KOG0017">
    <property type="taxonomic scope" value="Eukaryota"/>
</dbReference>
<dbReference type="Gene3D" id="2.40.70.10">
    <property type="entry name" value="Acid Proteases"/>
    <property type="match status" value="1"/>
</dbReference>
<gene>
    <name evidence="3" type="primary">LOC104239613</name>
</gene>
<reference evidence="3" key="2">
    <citation type="submission" date="2025-08" db="UniProtKB">
        <authorList>
            <consortium name="RefSeq"/>
        </authorList>
    </citation>
    <scope>IDENTIFICATION</scope>
    <source>
        <tissue evidence="3">Leaf</tissue>
    </source>
</reference>
<reference evidence="2" key="1">
    <citation type="journal article" date="2013" name="Genome Biol.">
        <title>Reference genomes and transcriptomes of Nicotiana sylvestris and Nicotiana tomentosiformis.</title>
        <authorList>
            <person name="Sierro N."/>
            <person name="Battey J.N."/>
            <person name="Ouadi S."/>
            <person name="Bovet L."/>
            <person name="Goepfert S."/>
            <person name="Bakaher N."/>
            <person name="Peitsch M.C."/>
            <person name="Ivanov N.V."/>
        </authorList>
    </citation>
    <scope>NUCLEOTIDE SEQUENCE [LARGE SCALE GENOMIC DNA]</scope>
</reference>
<evidence type="ECO:0000313" key="2">
    <source>
        <dbReference type="Proteomes" id="UP000189701"/>
    </source>
</evidence>
<dbReference type="AlphaFoldDB" id="A0A1U7XSJ2"/>
<protein>
    <submittedName>
        <fullName evidence="3">Uncharacterized protein LOC104239613</fullName>
    </submittedName>
</protein>
<dbReference type="PANTHER" id="PTHR33067">
    <property type="entry name" value="RNA-DIRECTED DNA POLYMERASE-RELATED"/>
    <property type="match status" value="1"/>
</dbReference>
<sequence>MPGYAKFMKDLVTKKRSNNCETIKMTHQVSSIVHSMAPKLEDPYAFTILCNIGSADFAKALCDLGESISLMPYSVFKTLGIGKPRPTSMRLQMAGRTMKRPLEIIDNALVRVDKFIYPIDFVILDCQVDYEVSIILGRPLLAKGKALVDMEDEELTSGWPNSNEVCSFVDLMAEVIVNDVSAVMNVEYLLEAVLSNHDEDEKEGFVECVNALQGMGSYTYEPRKLSLDHENRKTPPTKPSIEESPTLEFHPCGAPKEEESNRLDIGRYSGYKPCLLHAQNHIGVPNPLWNIKDG</sequence>
<feature type="region of interest" description="Disordered" evidence="1">
    <location>
        <begin position="227"/>
        <end position="258"/>
    </location>
</feature>
<evidence type="ECO:0000313" key="3">
    <source>
        <dbReference type="RefSeq" id="XP_009792591.1"/>
    </source>
</evidence>
<accession>A0A1U7XSJ2</accession>
<dbReference type="GeneID" id="104239613"/>
<keyword evidence="2" id="KW-1185">Reference proteome</keyword>
<dbReference type="KEGG" id="nsy:104239613"/>